<name>A0A2J6Q8V1_9HELO</name>
<evidence type="ECO:0000313" key="6">
    <source>
        <dbReference type="Proteomes" id="UP000235672"/>
    </source>
</evidence>
<organism evidence="5 6">
    <name type="scientific">Hyaloscypha hepaticicola</name>
    <dbReference type="NCBI Taxonomy" id="2082293"/>
    <lineage>
        <taxon>Eukaryota</taxon>
        <taxon>Fungi</taxon>
        <taxon>Dikarya</taxon>
        <taxon>Ascomycota</taxon>
        <taxon>Pezizomycotina</taxon>
        <taxon>Leotiomycetes</taxon>
        <taxon>Helotiales</taxon>
        <taxon>Hyaloscyphaceae</taxon>
        <taxon>Hyaloscypha</taxon>
    </lineage>
</organism>
<evidence type="ECO:0000259" key="4">
    <source>
        <dbReference type="PROSITE" id="PS50600"/>
    </source>
</evidence>
<dbReference type="InterPro" id="IPR003653">
    <property type="entry name" value="Peptidase_C48_C"/>
</dbReference>
<evidence type="ECO:0000313" key="5">
    <source>
        <dbReference type="EMBL" id="PMD22683.1"/>
    </source>
</evidence>
<proteinExistence type="inferred from homology"/>
<dbReference type="EMBL" id="KZ613477">
    <property type="protein sequence ID" value="PMD22683.1"/>
    <property type="molecule type" value="Genomic_DNA"/>
</dbReference>
<keyword evidence="2" id="KW-0645">Protease</keyword>
<dbReference type="AlphaFoldDB" id="A0A2J6Q8V1"/>
<dbReference type="SUPFAM" id="SSF54001">
    <property type="entry name" value="Cysteine proteinases"/>
    <property type="match status" value="1"/>
</dbReference>
<evidence type="ECO:0000256" key="1">
    <source>
        <dbReference type="ARBA" id="ARBA00005234"/>
    </source>
</evidence>
<feature type="domain" description="Ubiquitin-like protease family profile" evidence="4">
    <location>
        <begin position="105"/>
        <end position="254"/>
    </location>
</feature>
<dbReference type="PROSITE" id="PS50600">
    <property type="entry name" value="ULP_PROTEASE"/>
    <property type="match status" value="1"/>
</dbReference>
<comment type="similarity">
    <text evidence="1">Belongs to the peptidase C48 family.</text>
</comment>
<dbReference type="GO" id="GO:0019783">
    <property type="term" value="F:ubiquitin-like protein peptidase activity"/>
    <property type="evidence" value="ECO:0007669"/>
    <property type="project" value="UniProtKB-ARBA"/>
</dbReference>
<keyword evidence="6" id="KW-1185">Reference proteome</keyword>
<dbReference type="OrthoDB" id="2919105at2759"/>
<dbReference type="InterPro" id="IPR038765">
    <property type="entry name" value="Papain-like_cys_pep_sf"/>
</dbReference>
<dbReference type="Pfam" id="PF02902">
    <property type="entry name" value="Peptidase_C48"/>
    <property type="match status" value="1"/>
</dbReference>
<dbReference type="Proteomes" id="UP000235672">
    <property type="component" value="Unassembled WGS sequence"/>
</dbReference>
<dbReference type="Gene3D" id="3.40.395.10">
    <property type="entry name" value="Adenoviral Proteinase, Chain A"/>
    <property type="match status" value="1"/>
</dbReference>
<protein>
    <submittedName>
        <fullName evidence="5">Cysteine proteinase</fullName>
    </submittedName>
</protein>
<evidence type="ECO:0000256" key="3">
    <source>
        <dbReference type="ARBA" id="ARBA00022801"/>
    </source>
</evidence>
<gene>
    <name evidence="5" type="ORF">NA56DRAFT_702470</name>
</gene>
<keyword evidence="3" id="KW-0378">Hydrolase</keyword>
<evidence type="ECO:0000256" key="2">
    <source>
        <dbReference type="ARBA" id="ARBA00022670"/>
    </source>
</evidence>
<reference evidence="5 6" key="1">
    <citation type="submission" date="2016-05" db="EMBL/GenBank/DDBJ databases">
        <title>A degradative enzymes factory behind the ericoid mycorrhizal symbiosis.</title>
        <authorList>
            <consortium name="DOE Joint Genome Institute"/>
            <person name="Martino E."/>
            <person name="Morin E."/>
            <person name="Grelet G."/>
            <person name="Kuo A."/>
            <person name="Kohler A."/>
            <person name="Daghino S."/>
            <person name="Barry K."/>
            <person name="Choi C."/>
            <person name="Cichocki N."/>
            <person name="Clum A."/>
            <person name="Copeland A."/>
            <person name="Hainaut M."/>
            <person name="Haridas S."/>
            <person name="Labutti K."/>
            <person name="Lindquist E."/>
            <person name="Lipzen A."/>
            <person name="Khouja H.-R."/>
            <person name="Murat C."/>
            <person name="Ohm R."/>
            <person name="Olson A."/>
            <person name="Spatafora J."/>
            <person name="Veneault-Fourrey C."/>
            <person name="Henrissat B."/>
            <person name="Grigoriev I."/>
            <person name="Martin F."/>
            <person name="Perotto S."/>
        </authorList>
    </citation>
    <scope>NUCLEOTIDE SEQUENCE [LARGE SCALE GENOMIC DNA]</scope>
    <source>
        <strain evidence="5 6">UAMH 7357</strain>
    </source>
</reference>
<accession>A0A2J6Q8V1</accession>
<sequence>MEHPVLNEEIYQKFAELQPLLLHNSPGHVAILEDFLSAVIGAVPDLRDKIASIVQNTAGLRSSLRPFCWYHRADVLPPLSSVWHSQMEEAFREGELSRVFNAKIQDVNRKDLLDLRPNFMINDNIVEGYTALLRRCRSCLISTPRLFSWSARSPVDRQFSREGLNKVHHALVPMHYKHHWTFAHLMTEDGGDQWRAEYYDSALFINNGCPPFFISWLRDTFPPSKIKLVLSQRNPQQPTGVDCGLFMLMGMRLIASGAEHLSQDEANIIMPDFRARVLAELLAGHLDPLSCEYDSFFEQLKERTPALEPAPVGRGSGMIGDPYFFESPSPDETESLFCDLVPTIEHDSKELTPSSPSISTVSSNENMRSRLRAMSIDSLLSGELNMQGVKLQEAEAKAYAAAFASEGAILHMLKNGVAASRRRLQNPGPQDTEGDPQLALLWRTVLSGKSHPLITRYMRYQYSLSFAAAQEELGARPGKKSRNIREAMVRRLCIQEIQGDKQKGWRAARIQAQKGSIWVALVDMFRHSLGEESCVALAAVPESSWLIESMTAEAREVFLATIQSRVNEPRSNITANLHTAKDLYLMVINNTLPNYLLRIEGSADLPFLDAVSLEESPARYHIP</sequence>
<dbReference type="STRING" id="1745343.A0A2J6Q8V1"/>
<dbReference type="GO" id="GO:0008234">
    <property type="term" value="F:cysteine-type peptidase activity"/>
    <property type="evidence" value="ECO:0007669"/>
    <property type="project" value="InterPro"/>
</dbReference>
<dbReference type="GO" id="GO:0006508">
    <property type="term" value="P:proteolysis"/>
    <property type="evidence" value="ECO:0007669"/>
    <property type="project" value="UniProtKB-KW"/>
</dbReference>